<keyword evidence="2 5" id="KW-0812">Transmembrane</keyword>
<keyword evidence="8" id="KW-1185">Reference proteome</keyword>
<evidence type="ECO:0000256" key="5">
    <source>
        <dbReference type="SAM" id="Phobius"/>
    </source>
</evidence>
<dbReference type="Pfam" id="PF01284">
    <property type="entry name" value="MARVEL"/>
    <property type="match status" value="1"/>
</dbReference>
<dbReference type="GO" id="GO:0072659">
    <property type="term" value="P:protein localization to plasma membrane"/>
    <property type="evidence" value="ECO:0007669"/>
    <property type="project" value="TreeGrafter"/>
</dbReference>
<feature type="transmembrane region" description="Helical" evidence="5">
    <location>
        <begin position="157"/>
        <end position="175"/>
    </location>
</feature>
<reference evidence="7" key="1">
    <citation type="journal article" date="2020" name="Mol. Plant Microbe Interact.">
        <title>Genome Sequence of the Biocontrol Agent Coniothyrium minitans strain Conio (IMI 134523).</title>
        <authorList>
            <person name="Patel D."/>
            <person name="Shittu T.A."/>
            <person name="Baroncelli R."/>
            <person name="Muthumeenakshi S."/>
            <person name="Osborne T.H."/>
            <person name="Janganan T.K."/>
            <person name="Sreenivasaprasad S."/>
        </authorList>
    </citation>
    <scope>NUCLEOTIDE SEQUENCE</scope>
    <source>
        <strain evidence="7">Conio</strain>
    </source>
</reference>
<keyword evidence="4 5" id="KW-0472">Membrane</keyword>
<feature type="domain" description="MARVEL" evidence="6">
    <location>
        <begin position="7"/>
        <end position="170"/>
    </location>
</feature>
<feature type="transmembrane region" description="Helical" evidence="5">
    <location>
        <begin position="41"/>
        <end position="62"/>
    </location>
</feature>
<proteinExistence type="predicted"/>
<dbReference type="PANTHER" id="PTHR28165:SF2">
    <property type="entry name" value="MARVEL DOMAIN-CONTAINING PROTEIN"/>
    <property type="match status" value="1"/>
</dbReference>
<protein>
    <recommendedName>
        <fullName evidence="6">MARVEL domain-containing protein</fullName>
    </recommendedName>
</protein>
<organism evidence="7 8">
    <name type="scientific">Paraphaeosphaeria minitans</name>
    <dbReference type="NCBI Taxonomy" id="565426"/>
    <lineage>
        <taxon>Eukaryota</taxon>
        <taxon>Fungi</taxon>
        <taxon>Dikarya</taxon>
        <taxon>Ascomycota</taxon>
        <taxon>Pezizomycotina</taxon>
        <taxon>Dothideomycetes</taxon>
        <taxon>Pleosporomycetidae</taxon>
        <taxon>Pleosporales</taxon>
        <taxon>Massarineae</taxon>
        <taxon>Didymosphaeriaceae</taxon>
        <taxon>Paraphaeosphaeria</taxon>
    </lineage>
</organism>
<dbReference type="EMBL" id="WJXW01000006">
    <property type="protein sequence ID" value="KAF9735401.1"/>
    <property type="molecule type" value="Genomic_DNA"/>
</dbReference>
<sequence length="181" mass="19386">MTSPILNFALRGFQILFAAVVLGLSVGMIKGQGPGLNSPISLRYTAFVGGVSFLTAIVGIASEWISILQGMVGLVIDGLVTLLNIAGGVLLAIQIGVPKCSDTSPENQLDLYHNHLFNGGCYKELKKIEGESQCWNGQAGRQGQLNARCKEAQADTVFLFFTVAVVLMSATMTFLRQKKGY</sequence>
<dbReference type="AlphaFoldDB" id="A0A9P6KR22"/>
<evidence type="ECO:0000313" key="8">
    <source>
        <dbReference type="Proteomes" id="UP000756921"/>
    </source>
</evidence>
<dbReference type="OrthoDB" id="2017497at2759"/>
<dbReference type="GO" id="GO:0032126">
    <property type="term" value="C:eisosome"/>
    <property type="evidence" value="ECO:0007669"/>
    <property type="project" value="TreeGrafter"/>
</dbReference>
<dbReference type="GO" id="GO:0005886">
    <property type="term" value="C:plasma membrane"/>
    <property type="evidence" value="ECO:0007669"/>
    <property type="project" value="TreeGrafter"/>
</dbReference>
<dbReference type="InterPro" id="IPR052649">
    <property type="entry name" value="NCE102-like"/>
</dbReference>
<evidence type="ECO:0000256" key="3">
    <source>
        <dbReference type="ARBA" id="ARBA00022989"/>
    </source>
</evidence>
<keyword evidence="3 5" id="KW-1133">Transmembrane helix</keyword>
<evidence type="ECO:0000256" key="1">
    <source>
        <dbReference type="ARBA" id="ARBA00004141"/>
    </source>
</evidence>
<dbReference type="InterPro" id="IPR008253">
    <property type="entry name" value="Marvel"/>
</dbReference>
<dbReference type="Proteomes" id="UP000756921">
    <property type="component" value="Unassembled WGS sequence"/>
</dbReference>
<accession>A0A9P6KR22</accession>
<evidence type="ECO:0000259" key="6">
    <source>
        <dbReference type="Pfam" id="PF01284"/>
    </source>
</evidence>
<evidence type="ECO:0000256" key="4">
    <source>
        <dbReference type="ARBA" id="ARBA00023136"/>
    </source>
</evidence>
<gene>
    <name evidence="7" type="ORF">PMIN01_06806</name>
</gene>
<feature type="transmembrane region" description="Helical" evidence="5">
    <location>
        <begin position="12"/>
        <end position="29"/>
    </location>
</feature>
<feature type="transmembrane region" description="Helical" evidence="5">
    <location>
        <begin position="74"/>
        <end position="97"/>
    </location>
</feature>
<evidence type="ECO:0000313" key="7">
    <source>
        <dbReference type="EMBL" id="KAF9735401.1"/>
    </source>
</evidence>
<comment type="caution">
    <text evidence="7">The sequence shown here is derived from an EMBL/GenBank/DDBJ whole genome shotgun (WGS) entry which is preliminary data.</text>
</comment>
<name>A0A9P6KR22_9PLEO</name>
<dbReference type="GO" id="GO:0070941">
    <property type="term" value="P:eisosome assembly"/>
    <property type="evidence" value="ECO:0007669"/>
    <property type="project" value="TreeGrafter"/>
</dbReference>
<evidence type="ECO:0000256" key="2">
    <source>
        <dbReference type="ARBA" id="ARBA00022692"/>
    </source>
</evidence>
<dbReference type="PANTHER" id="PTHR28165">
    <property type="entry name" value="NON-CLASSICAL EXPORT PROTEIN 2-RELATED"/>
    <property type="match status" value="1"/>
</dbReference>
<comment type="subcellular location">
    <subcellularLocation>
        <location evidence="1">Membrane</location>
        <topology evidence="1">Multi-pass membrane protein</topology>
    </subcellularLocation>
</comment>